<dbReference type="Gene3D" id="1.10.357.10">
    <property type="entry name" value="Tetracycline Repressor, domain 2"/>
    <property type="match status" value="1"/>
</dbReference>
<dbReference type="PRINTS" id="PR00455">
    <property type="entry name" value="HTHTETR"/>
</dbReference>
<dbReference type="PANTHER" id="PTHR30055">
    <property type="entry name" value="HTH-TYPE TRANSCRIPTIONAL REGULATOR RUTR"/>
    <property type="match status" value="1"/>
</dbReference>
<evidence type="ECO:0000313" key="5">
    <source>
        <dbReference type="Proteomes" id="UP000287866"/>
    </source>
</evidence>
<proteinExistence type="predicted"/>
<dbReference type="Pfam" id="PF00440">
    <property type="entry name" value="TetR_N"/>
    <property type="match status" value="1"/>
</dbReference>
<dbReference type="RefSeq" id="WP_165566130.1">
    <property type="nucleotide sequence ID" value="NZ_SAYU02000002.1"/>
</dbReference>
<dbReference type="InterPro" id="IPR050109">
    <property type="entry name" value="HTH-type_TetR-like_transc_reg"/>
</dbReference>
<dbReference type="AlphaFoldDB" id="A0A8T6QYZ0"/>
<evidence type="ECO:0000256" key="1">
    <source>
        <dbReference type="ARBA" id="ARBA00023125"/>
    </source>
</evidence>
<dbReference type="SUPFAM" id="SSF46689">
    <property type="entry name" value="Homeodomain-like"/>
    <property type="match status" value="1"/>
</dbReference>
<sequence>MPRARGRRPAGSHTREDIAAAAKRQFAELGYPRTTLRGIAREADVDTRLVTHYFGSKQNLFVTVVDFPFEPETIVDELLVEGPQHVGHRLAALVVETLDEPEALQTLTGLLRAAASEDEAAELVQRFLTERLLTPLIRLLGGDRAELRSAMLGAGLTGYIFARYVVRLPGLAQADPDVVVGAIGPSMQHYLTGDFEPSTSA</sequence>
<protein>
    <submittedName>
        <fullName evidence="4">TetR/AcrR family transcriptional regulator</fullName>
    </submittedName>
</protein>
<dbReference type="InterPro" id="IPR036271">
    <property type="entry name" value="Tet_transcr_reg_TetR-rel_C_sf"/>
</dbReference>
<gene>
    <name evidence="4" type="ORF">EPD83_001600</name>
</gene>
<dbReference type="PROSITE" id="PS50977">
    <property type="entry name" value="HTH_TETR_2"/>
    <property type="match status" value="1"/>
</dbReference>
<keyword evidence="1 2" id="KW-0238">DNA-binding</keyword>
<dbReference type="EMBL" id="SAYU02000002">
    <property type="protein sequence ID" value="NHA66746.1"/>
    <property type="molecule type" value="Genomic_DNA"/>
</dbReference>
<evidence type="ECO:0000313" key="4">
    <source>
        <dbReference type="EMBL" id="NHA66746.1"/>
    </source>
</evidence>
<reference evidence="4" key="1">
    <citation type="submission" date="2020-03" db="EMBL/GenBank/DDBJ databases">
        <title>Phycicoccus flavus sp. nov., a novel endophytic actinobacterium isolated from branch of Kandelia candel.</title>
        <authorList>
            <person name="Tuo L."/>
        </authorList>
    </citation>
    <scope>NUCLEOTIDE SEQUENCE</scope>
    <source>
        <strain evidence="4">CMS6Z-2</strain>
    </source>
</reference>
<dbReference type="PANTHER" id="PTHR30055:SF235">
    <property type="entry name" value="TRANSCRIPTIONAL REGULATORY PROTEIN"/>
    <property type="match status" value="1"/>
</dbReference>
<feature type="domain" description="HTH tetR-type" evidence="3">
    <location>
        <begin position="12"/>
        <end position="72"/>
    </location>
</feature>
<feature type="DNA-binding region" description="H-T-H motif" evidence="2">
    <location>
        <begin position="35"/>
        <end position="54"/>
    </location>
</feature>
<dbReference type="InterPro" id="IPR009057">
    <property type="entry name" value="Homeodomain-like_sf"/>
</dbReference>
<dbReference type="GO" id="GO:0003700">
    <property type="term" value="F:DNA-binding transcription factor activity"/>
    <property type="evidence" value="ECO:0007669"/>
    <property type="project" value="TreeGrafter"/>
</dbReference>
<comment type="caution">
    <text evidence="4">The sequence shown here is derived from an EMBL/GenBank/DDBJ whole genome shotgun (WGS) entry which is preliminary data.</text>
</comment>
<evidence type="ECO:0000256" key="2">
    <source>
        <dbReference type="PROSITE-ProRule" id="PRU00335"/>
    </source>
</evidence>
<organism evidence="4 5">
    <name type="scientific">Phycicoccus flavus</name>
    <dbReference type="NCBI Taxonomy" id="2502783"/>
    <lineage>
        <taxon>Bacteria</taxon>
        <taxon>Bacillati</taxon>
        <taxon>Actinomycetota</taxon>
        <taxon>Actinomycetes</taxon>
        <taxon>Micrococcales</taxon>
        <taxon>Intrasporangiaceae</taxon>
        <taxon>Phycicoccus</taxon>
    </lineage>
</organism>
<accession>A0A8T6QYZ0</accession>
<dbReference type="Pfam" id="PF17920">
    <property type="entry name" value="TetR_C_16"/>
    <property type="match status" value="1"/>
</dbReference>
<evidence type="ECO:0000259" key="3">
    <source>
        <dbReference type="PROSITE" id="PS50977"/>
    </source>
</evidence>
<dbReference type="InterPro" id="IPR001647">
    <property type="entry name" value="HTH_TetR"/>
</dbReference>
<dbReference type="Proteomes" id="UP000287866">
    <property type="component" value="Unassembled WGS sequence"/>
</dbReference>
<keyword evidence="5" id="KW-1185">Reference proteome</keyword>
<dbReference type="Gene3D" id="1.10.10.60">
    <property type="entry name" value="Homeodomain-like"/>
    <property type="match status" value="1"/>
</dbReference>
<dbReference type="GO" id="GO:0000976">
    <property type="term" value="F:transcription cis-regulatory region binding"/>
    <property type="evidence" value="ECO:0007669"/>
    <property type="project" value="TreeGrafter"/>
</dbReference>
<dbReference type="SUPFAM" id="SSF48498">
    <property type="entry name" value="Tetracyclin repressor-like, C-terminal domain"/>
    <property type="match status" value="1"/>
</dbReference>
<dbReference type="InterPro" id="IPR041678">
    <property type="entry name" value="TetR_C_16"/>
</dbReference>
<name>A0A8T6QYZ0_9MICO</name>